<sequence length="243" mass="26276">MLIFPAIDIRGGKCVRLLKGDFNQETVFSDRPEEMARQWEKQGAEYLHLVDLDGARAGHPENLETVKRILDSVSIPVELGGGIRTMENIDTVLSLGVQRVILGSVAVKDPELVRQACKKYQERIVVGIDAKDGIVAVDGWGVSGNVDVTTLAKEMKKAGVKTIIYTDISRDGTLKGINVKATAELARESGVRIVASGGVKSTTDIEALKPYEKDGIEGVIVGKSIYMGTLDLQQAIEIAAKED</sequence>
<feature type="active site" description="Proton donor" evidence="12">
    <location>
        <position position="129"/>
    </location>
</feature>
<dbReference type="Gene3D" id="3.20.20.70">
    <property type="entry name" value="Aldolase class I"/>
    <property type="match status" value="1"/>
</dbReference>
<keyword evidence="16" id="KW-1185">Reference proteome</keyword>
<evidence type="ECO:0000313" key="15">
    <source>
        <dbReference type="EMBL" id="MSV24303.1"/>
    </source>
</evidence>
<evidence type="ECO:0000256" key="6">
    <source>
        <dbReference type="ARBA" id="ARBA00018464"/>
    </source>
</evidence>
<evidence type="ECO:0000256" key="12">
    <source>
        <dbReference type="HAMAP-Rule" id="MF_01014"/>
    </source>
</evidence>
<dbReference type="InterPro" id="IPR023016">
    <property type="entry name" value="HisA/PriA"/>
</dbReference>
<dbReference type="InterPro" id="IPR006062">
    <property type="entry name" value="His_biosynth"/>
</dbReference>
<comment type="caution">
    <text evidence="15">The sequence shown here is derived from an EMBL/GenBank/DDBJ whole genome shotgun (WGS) entry which is preliminary data.</text>
</comment>
<dbReference type="GO" id="GO:0000105">
    <property type="term" value="P:L-histidine biosynthetic process"/>
    <property type="evidence" value="ECO:0007669"/>
    <property type="project" value="UniProtKB-UniRule"/>
</dbReference>
<reference evidence="15 16" key="1">
    <citation type="submission" date="2019-08" db="EMBL/GenBank/DDBJ databases">
        <title>In-depth cultivation of the pig gut microbiome towards novel bacterial diversity and tailored functional studies.</title>
        <authorList>
            <person name="Wylensek D."/>
            <person name="Hitch T.C.A."/>
            <person name="Clavel T."/>
        </authorList>
    </citation>
    <scope>NUCLEOTIDE SEQUENCE [LARGE SCALE GENOMIC DNA]</scope>
    <source>
        <strain evidence="16">WCA-380-WT-3B3</strain>
    </source>
</reference>
<evidence type="ECO:0000256" key="7">
    <source>
        <dbReference type="ARBA" id="ARBA00022490"/>
    </source>
</evidence>
<keyword evidence="9 12" id="KW-0368">Histidine biosynthesis</keyword>
<evidence type="ECO:0000313" key="16">
    <source>
        <dbReference type="Proteomes" id="UP000430222"/>
    </source>
</evidence>
<dbReference type="InterPro" id="IPR044524">
    <property type="entry name" value="Isoase_HisA-like"/>
</dbReference>
<dbReference type="InterPro" id="IPR011060">
    <property type="entry name" value="RibuloseP-bd_barrel"/>
</dbReference>
<dbReference type="PANTHER" id="PTHR43090:SF2">
    <property type="entry name" value="1-(5-PHOSPHORIBOSYL)-5-[(5-PHOSPHORIBOSYLAMINO)METHYLIDENEAMINO] IMIDAZOLE-4-CARBOXAMIDE ISOMERASE"/>
    <property type="match status" value="1"/>
</dbReference>
<evidence type="ECO:0000256" key="8">
    <source>
        <dbReference type="ARBA" id="ARBA00022605"/>
    </source>
</evidence>
<accession>A0A6I2UQ43</accession>
<evidence type="ECO:0000256" key="2">
    <source>
        <dbReference type="ARBA" id="ARBA00004496"/>
    </source>
</evidence>
<dbReference type="Pfam" id="PF00977">
    <property type="entry name" value="His_biosynth"/>
    <property type="match status" value="1"/>
</dbReference>
<dbReference type="AlphaFoldDB" id="A0A6I2UQ43"/>
<evidence type="ECO:0000256" key="13">
    <source>
        <dbReference type="RuleBase" id="RU003657"/>
    </source>
</evidence>
<dbReference type="GO" id="GO:0005737">
    <property type="term" value="C:cytoplasm"/>
    <property type="evidence" value="ECO:0007669"/>
    <property type="project" value="UniProtKB-SubCell"/>
</dbReference>
<keyword evidence="7 12" id="KW-0963">Cytoplasm</keyword>
<dbReference type="FunFam" id="3.20.20.70:FF:000009">
    <property type="entry name" value="1-(5-phosphoribosyl)-5-[(5-phosphoribosylamino)methylideneamino] imidazole-4-carboxamide isomerase"/>
    <property type="match status" value="1"/>
</dbReference>
<dbReference type="InterPro" id="IPR006063">
    <property type="entry name" value="HisA_bact_arch"/>
</dbReference>
<dbReference type="RefSeq" id="WP_154620075.1">
    <property type="nucleotide sequence ID" value="NZ_VUNL01000003.1"/>
</dbReference>
<evidence type="ECO:0000256" key="3">
    <source>
        <dbReference type="ARBA" id="ARBA00005133"/>
    </source>
</evidence>
<evidence type="ECO:0000256" key="14">
    <source>
        <dbReference type="RuleBase" id="RU003658"/>
    </source>
</evidence>
<dbReference type="InterPro" id="IPR013785">
    <property type="entry name" value="Aldolase_TIM"/>
</dbReference>
<proteinExistence type="inferred from homology"/>
<evidence type="ECO:0000256" key="5">
    <source>
        <dbReference type="ARBA" id="ARBA00012550"/>
    </source>
</evidence>
<dbReference type="CDD" id="cd04732">
    <property type="entry name" value="HisA"/>
    <property type="match status" value="1"/>
</dbReference>
<dbReference type="NCBIfam" id="TIGR00007">
    <property type="entry name" value="1-(5-phosphoribosyl)-5-[(5-phosphoribosylamino)methylideneamino]imidazole-4-carboxamide isomerase"/>
    <property type="match status" value="1"/>
</dbReference>
<dbReference type="EMBL" id="VUNL01000003">
    <property type="protein sequence ID" value="MSV24303.1"/>
    <property type="molecule type" value="Genomic_DNA"/>
</dbReference>
<dbReference type="GO" id="GO:0003949">
    <property type="term" value="F:1-(5-phosphoribosyl)-5-[(5-phosphoribosylamino)methylideneamino]imidazole-4-carboxamide isomerase activity"/>
    <property type="evidence" value="ECO:0007669"/>
    <property type="project" value="UniProtKB-UniRule"/>
</dbReference>
<protein>
    <recommendedName>
        <fullName evidence="6 12">1-(5-phosphoribosyl)-5-[(5-phosphoribosylamino)methylideneamino] imidazole-4-carboxamide isomerase</fullName>
        <ecNumber evidence="5 12">5.3.1.16</ecNumber>
    </recommendedName>
    <alternativeName>
        <fullName evidence="11 12">Phosphoribosylformimino-5-aminoimidazole carboxamide ribotide isomerase</fullName>
    </alternativeName>
</protein>
<dbReference type="HAMAP" id="MF_01014">
    <property type="entry name" value="HisA"/>
    <property type="match status" value="1"/>
</dbReference>
<evidence type="ECO:0000256" key="1">
    <source>
        <dbReference type="ARBA" id="ARBA00000901"/>
    </source>
</evidence>
<dbReference type="UniPathway" id="UPA00031">
    <property type="reaction ID" value="UER00009"/>
</dbReference>
<comment type="catalytic activity">
    <reaction evidence="1 12 14">
        <text>1-(5-phospho-beta-D-ribosyl)-5-[(5-phospho-beta-D-ribosylamino)methylideneamino]imidazole-4-carboxamide = 5-[(5-phospho-1-deoxy-D-ribulos-1-ylimino)methylamino]-1-(5-phospho-beta-D-ribosyl)imidazole-4-carboxamide</text>
        <dbReference type="Rhea" id="RHEA:15469"/>
        <dbReference type="ChEBI" id="CHEBI:58435"/>
        <dbReference type="ChEBI" id="CHEBI:58525"/>
        <dbReference type="EC" id="5.3.1.16"/>
    </reaction>
</comment>
<name>A0A6I2UQ43_9FIRM</name>
<dbReference type="Proteomes" id="UP000430222">
    <property type="component" value="Unassembled WGS sequence"/>
</dbReference>
<keyword evidence="10 12" id="KW-0413">Isomerase</keyword>
<feature type="active site" description="Proton acceptor" evidence="12">
    <location>
        <position position="8"/>
    </location>
</feature>
<gene>
    <name evidence="12 15" type="primary">hisA</name>
    <name evidence="15" type="ORF">FYJ78_03710</name>
</gene>
<dbReference type="SUPFAM" id="SSF51366">
    <property type="entry name" value="Ribulose-phoshate binding barrel"/>
    <property type="match status" value="1"/>
</dbReference>
<evidence type="ECO:0000256" key="9">
    <source>
        <dbReference type="ARBA" id="ARBA00023102"/>
    </source>
</evidence>
<dbReference type="GO" id="GO:0000162">
    <property type="term" value="P:L-tryptophan biosynthetic process"/>
    <property type="evidence" value="ECO:0007669"/>
    <property type="project" value="TreeGrafter"/>
</dbReference>
<dbReference type="PANTHER" id="PTHR43090">
    <property type="entry name" value="1-(5-PHOSPHORIBOSYL)-5-[(5-PHOSPHORIBOSYLAMINO)METHYLIDENEAMINO] IMIDAZOLE-4-CARBOXAMIDE ISOMERASE"/>
    <property type="match status" value="1"/>
</dbReference>
<comment type="subcellular location">
    <subcellularLocation>
        <location evidence="2 12 14">Cytoplasm</location>
    </subcellularLocation>
</comment>
<comment type="similarity">
    <text evidence="4 12 13">Belongs to the HisA/HisF family.</text>
</comment>
<comment type="pathway">
    <text evidence="3 12 14">Amino-acid biosynthesis; L-histidine biosynthesis; L-histidine from 5-phospho-alpha-D-ribose 1-diphosphate: step 4/9.</text>
</comment>
<dbReference type="EC" id="5.3.1.16" evidence="5 12"/>
<evidence type="ECO:0000256" key="11">
    <source>
        <dbReference type="ARBA" id="ARBA00030547"/>
    </source>
</evidence>
<evidence type="ECO:0000256" key="4">
    <source>
        <dbReference type="ARBA" id="ARBA00009667"/>
    </source>
</evidence>
<organism evidence="15 16">
    <name type="scientific">Selenomonas montiformis</name>
    <dbReference type="NCBI Taxonomy" id="2652285"/>
    <lineage>
        <taxon>Bacteria</taxon>
        <taxon>Bacillati</taxon>
        <taxon>Bacillota</taxon>
        <taxon>Negativicutes</taxon>
        <taxon>Selenomonadales</taxon>
        <taxon>Selenomonadaceae</taxon>
        <taxon>Selenomonas</taxon>
    </lineage>
</organism>
<keyword evidence="8 12" id="KW-0028">Amino-acid biosynthesis</keyword>
<evidence type="ECO:0000256" key="10">
    <source>
        <dbReference type="ARBA" id="ARBA00023235"/>
    </source>
</evidence>